<keyword evidence="2" id="KW-1185">Reference proteome</keyword>
<reference evidence="1 2" key="1">
    <citation type="submission" date="2020-08" db="EMBL/GenBank/DDBJ databases">
        <title>A Genomic Blueprint of the Chicken Gut Microbiome.</title>
        <authorList>
            <person name="Gilroy R."/>
            <person name="Ravi A."/>
            <person name="Getino M."/>
            <person name="Pursley I."/>
            <person name="Horton D.L."/>
            <person name="Alikhan N.-F."/>
            <person name="Baker D."/>
            <person name="Gharbi K."/>
            <person name="Hall N."/>
            <person name="Watson M."/>
            <person name="Adriaenssens E.M."/>
            <person name="Foster-Nyarko E."/>
            <person name="Jarju S."/>
            <person name="Secka A."/>
            <person name="Antonio M."/>
            <person name="Oren A."/>
            <person name="Chaudhuri R."/>
            <person name="La Ragione R.M."/>
            <person name="Hildebrand F."/>
            <person name="Pallen M.J."/>
        </authorList>
    </citation>
    <scope>NUCLEOTIDE SEQUENCE [LARGE SCALE GENOMIC DNA]</scope>
    <source>
        <strain evidence="1 2">Sa2BUA9</strain>
    </source>
</reference>
<organism evidence="1 2">
    <name type="scientific">Psychrobacillus faecigallinarum</name>
    <dbReference type="NCBI Taxonomy" id="2762235"/>
    <lineage>
        <taxon>Bacteria</taxon>
        <taxon>Bacillati</taxon>
        <taxon>Bacillota</taxon>
        <taxon>Bacilli</taxon>
        <taxon>Bacillales</taxon>
        <taxon>Bacillaceae</taxon>
        <taxon>Psychrobacillus</taxon>
    </lineage>
</organism>
<evidence type="ECO:0000313" key="2">
    <source>
        <dbReference type="Proteomes" id="UP000640786"/>
    </source>
</evidence>
<dbReference type="Pfam" id="PF08282">
    <property type="entry name" value="Hydrolase_3"/>
    <property type="match status" value="1"/>
</dbReference>
<gene>
    <name evidence="1" type="ORF">H9650_08225</name>
</gene>
<dbReference type="PANTHER" id="PTHR10000:SF53">
    <property type="entry name" value="5-AMINO-6-(5-PHOSPHO-D-RIBITYLAMINO)URACIL PHOSPHATASE YBJI-RELATED"/>
    <property type="match status" value="1"/>
</dbReference>
<proteinExistence type="predicted"/>
<evidence type="ECO:0000313" key="1">
    <source>
        <dbReference type="EMBL" id="MBD7944103.1"/>
    </source>
</evidence>
<sequence length="249" mass="27862">MKFVFDLDGTICFHGKPLTHAMVEALEDLGAMGHEVILASARPIRDLLPILPKHFHQLPMIGGNGAFVANEGRIISSTHFDKQTSDKIIQLLGKYKAEFLVDSEWDYAYTGDENHPIKRNLDPKQQAKKLELHKLNEIVKVVILHSDDQESLLKELQELPVVIYNHGLEMILDISPLGVDKWNGLQKLGVQSKQFIAFGNDANDVSMFLQAQSSVCIGDYAELITIASSHVANEEELVINKLKDIARDL</sequence>
<name>A0ABR8R8I2_9BACI</name>
<dbReference type="SUPFAM" id="SSF56784">
    <property type="entry name" value="HAD-like"/>
    <property type="match status" value="1"/>
</dbReference>
<comment type="caution">
    <text evidence="1">The sequence shown here is derived from an EMBL/GenBank/DDBJ whole genome shotgun (WGS) entry which is preliminary data.</text>
</comment>
<dbReference type="InterPro" id="IPR006379">
    <property type="entry name" value="HAD-SF_hydro_IIB"/>
</dbReference>
<dbReference type="InterPro" id="IPR036412">
    <property type="entry name" value="HAD-like_sf"/>
</dbReference>
<dbReference type="InterPro" id="IPR023214">
    <property type="entry name" value="HAD_sf"/>
</dbReference>
<accession>A0ABR8R8I2</accession>
<dbReference type="NCBIfam" id="TIGR01484">
    <property type="entry name" value="HAD-SF-IIB"/>
    <property type="match status" value="1"/>
</dbReference>
<dbReference type="EMBL" id="JACSQO010000003">
    <property type="protein sequence ID" value="MBD7944103.1"/>
    <property type="molecule type" value="Genomic_DNA"/>
</dbReference>
<dbReference type="Proteomes" id="UP000640786">
    <property type="component" value="Unassembled WGS sequence"/>
</dbReference>
<dbReference type="RefSeq" id="WP_191696973.1">
    <property type="nucleotide sequence ID" value="NZ_JACSQO010000003.1"/>
</dbReference>
<dbReference type="PANTHER" id="PTHR10000">
    <property type="entry name" value="PHOSPHOSERINE PHOSPHATASE"/>
    <property type="match status" value="1"/>
</dbReference>
<dbReference type="Gene3D" id="3.40.50.1000">
    <property type="entry name" value="HAD superfamily/HAD-like"/>
    <property type="match status" value="1"/>
</dbReference>
<dbReference type="Gene3D" id="3.30.1240.10">
    <property type="match status" value="1"/>
</dbReference>
<protein>
    <submittedName>
        <fullName evidence="1">HAD family phosphatase</fullName>
    </submittedName>
</protein>